<dbReference type="eggNOG" id="COG0531">
    <property type="taxonomic scope" value="Bacteria"/>
</dbReference>
<accession>A0A0D1LXM4</accession>
<keyword evidence="2 5" id="KW-0812">Transmembrane</keyword>
<reference evidence="6 11" key="3">
    <citation type="submission" date="2017-04" db="EMBL/GenBank/DDBJ databases">
        <title>Weissella cibaria strain m2 complete genome.</title>
        <authorList>
            <person name="Pan Q."/>
            <person name="Tan M."/>
            <person name="Yao F."/>
            <person name="Su S."/>
        </authorList>
    </citation>
    <scope>NUCLEOTIDE SEQUENCE [LARGE SCALE GENOMIC DNA]</scope>
    <source>
        <strain evidence="6 11">M2</strain>
    </source>
</reference>
<evidence type="ECO:0000313" key="9">
    <source>
        <dbReference type="Proteomes" id="UP000032287"/>
    </source>
</evidence>
<dbReference type="RefSeq" id="WP_043707520.1">
    <property type="nucleotide sequence ID" value="NZ_CP012873.1"/>
</dbReference>
<dbReference type="AlphaFoldDB" id="A0A0D1LXM4"/>
<comment type="subcellular location">
    <subcellularLocation>
        <location evidence="1">Membrane</location>
        <topology evidence="1">Multi-pass membrane protein</topology>
    </subcellularLocation>
</comment>
<dbReference type="EMBL" id="CP020928">
    <property type="protein sequence ID" value="AWF95517.1"/>
    <property type="molecule type" value="Genomic_DNA"/>
</dbReference>
<dbReference type="Gene3D" id="1.20.1740.10">
    <property type="entry name" value="Amino acid/polyamine transporter I"/>
    <property type="match status" value="1"/>
</dbReference>
<evidence type="ECO:0000313" key="11">
    <source>
        <dbReference type="Proteomes" id="UP000244870"/>
    </source>
</evidence>
<dbReference type="InterPro" id="IPR002293">
    <property type="entry name" value="AA/rel_permease1"/>
</dbReference>
<dbReference type="GO" id="GO:0022857">
    <property type="term" value="F:transmembrane transporter activity"/>
    <property type="evidence" value="ECO:0007669"/>
    <property type="project" value="InterPro"/>
</dbReference>
<organism evidence="7 9">
    <name type="scientific">Weissella cibaria</name>
    <dbReference type="NCBI Taxonomy" id="137591"/>
    <lineage>
        <taxon>Bacteria</taxon>
        <taxon>Bacillati</taxon>
        <taxon>Bacillota</taxon>
        <taxon>Bacilli</taxon>
        <taxon>Lactobacillales</taxon>
        <taxon>Lactobacillaceae</taxon>
        <taxon>Weissella</taxon>
    </lineage>
</organism>
<evidence type="ECO:0000313" key="10">
    <source>
        <dbReference type="Proteomes" id="UP000193588"/>
    </source>
</evidence>
<feature type="transmembrane region" description="Helical" evidence="5">
    <location>
        <begin position="12"/>
        <end position="33"/>
    </location>
</feature>
<dbReference type="PATRIC" id="fig|137591.25.peg.1649"/>
<dbReference type="OrthoDB" id="9804700at2"/>
<keyword evidence="4 5" id="KW-0472">Membrane</keyword>
<dbReference type="EMBL" id="JWHU01000034">
    <property type="protein sequence ID" value="KIU19659.1"/>
    <property type="molecule type" value="Genomic_DNA"/>
</dbReference>
<feature type="transmembrane region" description="Helical" evidence="5">
    <location>
        <begin position="284"/>
        <end position="302"/>
    </location>
</feature>
<evidence type="ECO:0000256" key="4">
    <source>
        <dbReference type="ARBA" id="ARBA00023136"/>
    </source>
</evidence>
<proteinExistence type="predicted"/>
<evidence type="ECO:0000313" key="7">
    <source>
        <dbReference type="EMBL" id="KIU19659.1"/>
    </source>
</evidence>
<evidence type="ECO:0000313" key="8">
    <source>
        <dbReference type="EMBL" id="OSP89827.1"/>
    </source>
</evidence>
<dbReference type="Proteomes" id="UP000032287">
    <property type="component" value="Unassembled WGS sequence"/>
</dbReference>
<feature type="transmembrane region" description="Helical" evidence="5">
    <location>
        <begin position="243"/>
        <end position="264"/>
    </location>
</feature>
<feature type="transmembrane region" description="Helical" evidence="5">
    <location>
        <begin position="39"/>
        <end position="62"/>
    </location>
</feature>
<dbReference type="EMBL" id="NDXJ01000005">
    <property type="protein sequence ID" value="OSP89827.1"/>
    <property type="molecule type" value="Genomic_DNA"/>
</dbReference>
<evidence type="ECO:0000256" key="3">
    <source>
        <dbReference type="ARBA" id="ARBA00022989"/>
    </source>
</evidence>
<dbReference type="KEGG" id="wcb:AO080_08500"/>
<reference evidence="8 10" key="2">
    <citation type="submission" date="2017-04" db="EMBL/GenBank/DDBJ databases">
        <title>The genome sequence of Weissella cibaria isolated from wild Drosophila.</title>
        <authorList>
            <person name="Ricks N.J."/>
            <person name="Carroll C."/>
            <person name="Walters A."/>
            <person name="Newell P.D."/>
            <person name="Chaston J.M."/>
        </authorList>
    </citation>
    <scope>NUCLEOTIDE SEQUENCE [LARGE SCALE GENOMIC DNA]</scope>
    <source>
        <strain evidence="8 10">DmW_103</strain>
    </source>
</reference>
<keyword evidence="9" id="KW-1185">Reference proteome</keyword>
<dbReference type="Pfam" id="PF13520">
    <property type="entry name" value="AA_permease_2"/>
    <property type="match status" value="1"/>
</dbReference>
<dbReference type="PIRSF" id="PIRSF006060">
    <property type="entry name" value="AA_transporter"/>
    <property type="match status" value="1"/>
</dbReference>
<dbReference type="Proteomes" id="UP000193588">
    <property type="component" value="Unassembled WGS sequence"/>
</dbReference>
<gene>
    <name evidence="7" type="primary">yveA</name>
    <name evidence="6" type="ORF">B6254_1111</name>
    <name evidence="8" type="ORF">B9D04_04735</name>
    <name evidence="7" type="ORF">QX99_01676</name>
</gene>
<name>A0A0D1LXM4_9LACO</name>
<dbReference type="GO" id="GO:0016020">
    <property type="term" value="C:membrane"/>
    <property type="evidence" value="ECO:0007669"/>
    <property type="project" value="UniProtKB-SubCell"/>
</dbReference>
<feature type="transmembrane region" description="Helical" evidence="5">
    <location>
        <begin position="432"/>
        <end position="448"/>
    </location>
</feature>
<feature type="transmembrane region" description="Helical" evidence="5">
    <location>
        <begin position="168"/>
        <end position="186"/>
    </location>
</feature>
<sequence length="535" mass="59468">MKNSKKTKKIGLFQLVMLGLGSLIGSGWLFGAWEASQVAGPAAIISWVIGGIVIGAIAYNYIELGTMFPQSGGMSKYAQYTHGSLLGFIASWANWISLITLIPIESVAAVQYMSSWPWSWAKWTQSFMANGTITNEGLLAVFFFIVVFTLLNYWSVELLTNFTSLISVFKIGVPLLTIIMLTLSGFHPGNYGSSLHEFMPYGTAPIFAATTVSGIIFSFNAFQTVINMGSEIENPKRNIGRGITYSLLISGVLYILLQSTFITALKPDMIAANGWHGINFASPFADLAILLGIHWLSVLLYMDAFVSPFGTGVSFVASSSRTLAAMVTNNHIPKFVGKINDKYGTPRIAMVVNAILSMLMVSIFRSWGTLASVISTSTLIAYLTGPVTVISLRKMAPEFTRPFRGKILKFMAPLSFVLASLATYWAMWPTTVEVILVILLGLPFYFYYEWRNGFNKTKRAFEGSFWMIGYLIFISIMSYIGSKEFNGQNWIHYPFDFVVIIVGSLLFYHWGTVSHVMTKYFKQAQRVNAKVKFKK</sequence>
<feature type="transmembrane region" description="Helical" evidence="5">
    <location>
        <begin position="373"/>
        <end position="395"/>
    </location>
</feature>
<evidence type="ECO:0000256" key="1">
    <source>
        <dbReference type="ARBA" id="ARBA00004141"/>
    </source>
</evidence>
<evidence type="ECO:0000256" key="5">
    <source>
        <dbReference type="SAM" id="Phobius"/>
    </source>
</evidence>
<reference evidence="7 9" key="1">
    <citation type="journal article" date="2015" name="Microbiology (Mosc.)">
        <title>Genomics of the Weissella cibaria species with an examination of its metabolic traits.</title>
        <authorList>
            <person name="Lynch K.M."/>
            <person name="Lucid A."/>
            <person name="Arendt E.K."/>
            <person name="Sleator R.D."/>
            <person name="Lucey B."/>
            <person name="Coffey A."/>
        </authorList>
    </citation>
    <scope>NUCLEOTIDE SEQUENCE [LARGE SCALE GENOMIC DNA]</scope>
    <source>
        <strain evidence="7 9">MG1</strain>
    </source>
</reference>
<dbReference type="InterPro" id="IPR052962">
    <property type="entry name" value="AA_Transporter_AGT"/>
</dbReference>
<feature type="transmembrane region" description="Helical" evidence="5">
    <location>
        <begin position="493"/>
        <end position="513"/>
    </location>
</feature>
<keyword evidence="3 5" id="KW-1133">Transmembrane helix</keyword>
<evidence type="ECO:0000313" key="6">
    <source>
        <dbReference type="EMBL" id="AWF95517.1"/>
    </source>
</evidence>
<dbReference type="STRING" id="137591.AO080_08500"/>
<feature type="transmembrane region" description="Helical" evidence="5">
    <location>
        <begin position="198"/>
        <end position="222"/>
    </location>
</feature>
<feature type="transmembrane region" description="Helical" evidence="5">
    <location>
        <begin position="137"/>
        <end position="156"/>
    </location>
</feature>
<feature type="transmembrane region" description="Helical" evidence="5">
    <location>
        <begin position="83"/>
        <end position="104"/>
    </location>
</feature>
<feature type="transmembrane region" description="Helical" evidence="5">
    <location>
        <begin position="407"/>
        <end position="426"/>
    </location>
</feature>
<protein>
    <submittedName>
        <fullName evidence="8">Amino acid:proton symporter</fullName>
    </submittedName>
    <submittedName>
        <fullName evidence="6">Putative amino acid-proton symporter YbeC</fullName>
    </submittedName>
    <submittedName>
        <fullName evidence="7">YveA protein</fullName>
    </submittedName>
</protein>
<evidence type="ECO:0000256" key="2">
    <source>
        <dbReference type="ARBA" id="ARBA00022692"/>
    </source>
</evidence>
<dbReference type="PANTHER" id="PTHR47547">
    <property type="match status" value="1"/>
</dbReference>
<dbReference type="Proteomes" id="UP000244870">
    <property type="component" value="Chromosome"/>
</dbReference>
<feature type="transmembrane region" description="Helical" evidence="5">
    <location>
        <begin position="348"/>
        <end position="367"/>
    </location>
</feature>
<dbReference type="PANTHER" id="PTHR47547:SF1">
    <property type="entry name" value="ASPARTATE-PROTON SYMPORTER"/>
    <property type="match status" value="1"/>
</dbReference>
<feature type="transmembrane region" description="Helical" evidence="5">
    <location>
        <begin position="460"/>
        <end position="481"/>
    </location>
</feature>